<comment type="caution">
    <text evidence="2">The sequence shown here is derived from an EMBL/GenBank/DDBJ whole genome shotgun (WGS) entry which is preliminary data.</text>
</comment>
<dbReference type="AlphaFoldDB" id="A0A5C5XVC4"/>
<evidence type="ECO:0000256" key="1">
    <source>
        <dbReference type="SAM" id="Phobius"/>
    </source>
</evidence>
<feature type="transmembrane region" description="Helical" evidence="1">
    <location>
        <begin position="82"/>
        <end position="101"/>
    </location>
</feature>
<feature type="transmembrane region" description="Helical" evidence="1">
    <location>
        <begin position="107"/>
        <end position="127"/>
    </location>
</feature>
<gene>
    <name evidence="2" type="ORF">CA85_27250</name>
</gene>
<proteinExistence type="predicted"/>
<accession>A0A5C5XVC4</accession>
<keyword evidence="1" id="KW-1133">Transmembrane helix</keyword>
<dbReference type="Proteomes" id="UP000318053">
    <property type="component" value="Unassembled WGS sequence"/>
</dbReference>
<keyword evidence="3" id="KW-1185">Reference proteome</keyword>
<feature type="transmembrane region" description="Helical" evidence="1">
    <location>
        <begin position="21"/>
        <end position="42"/>
    </location>
</feature>
<reference evidence="2 3" key="1">
    <citation type="submission" date="2019-02" db="EMBL/GenBank/DDBJ databases">
        <title>Deep-cultivation of Planctomycetes and their phenomic and genomic characterization uncovers novel biology.</title>
        <authorList>
            <person name="Wiegand S."/>
            <person name="Jogler M."/>
            <person name="Boedeker C."/>
            <person name="Pinto D."/>
            <person name="Vollmers J."/>
            <person name="Rivas-Marin E."/>
            <person name="Kohn T."/>
            <person name="Peeters S.H."/>
            <person name="Heuer A."/>
            <person name="Rast P."/>
            <person name="Oberbeckmann S."/>
            <person name="Bunk B."/>
            <person name="Jeske O."/>
            <person name="Meyerdierks A."/>
            <person name="Storesund J.E."/>
            <person name="Kallscheuer N."/>
            <person name="Luecker S."/>
            <person name="Lage O.M."/>
            <person name="Pohl T."/>
            <person name="Merkel B.J."/>
            <person name="Hornburger P."/>
            <person name="Mueller R.-W."/>
            <person name="Bruemmer F."/>
            <person name="Labrenz M."/>
            <person name="Spormann A.M."/>
            <person name="Op Den Camp H."/>
            <person name="Overmann J."/>
            <person name="Amann R."/>
            <person name="Jetten M.S.M."/>
            <person name="Mascher T."/>
            <person name="Medema M.H."/>
            <person name="Devos D.P."/>
            <person name="Kaster A.-K."/>
            <person name="Ovreas L."/>
            <person name="Rohde M."/>
            <person name="Galperin M.Y."/>
            <person name="Jogler C."/>
        </authorList>
    </citation>
    <scope>NUCLEOTIDE SEQUENCE [LARGE SCALE GENOMIC DNA]</scope>
    <source>
        <strain evidence="2 3">CA85</strain>
    </source>
</reference>
<dbReference type="RefSeq" id="WP_246112744.1">
    <property type="nucleotide sequence ID" value="NZ_SJPK01000005.1"/>
</dbReference>
<dbReference type="EMBL" id="SJPK01000005">
    <property type="protein sequence ID" value="TWT66628.1"/>
    <property type="molecule type" value="Genomic_DNA"/>
</dbReference>
<protein>
    <submittedName>
        <fullName evidence="2">Uncharacterized protein</fullName>
    </submittedName>
</protein>
<keyword evidence="1" id="KW-0812">Transmembrane</keyword>
<feature type="transmembrane region" description="Helical" evidence="1">
    <location>
        <begin position="54"/>
        <end position="75"/>
    </location>
</feature>
<evidence type="ECO:0000313" key="2">
    <source>
        <dbReference type="EMBL" id="TWT66628.1"/>
    </source>
</evidence>
<organism evidence="2 3">
    <name type="scientific">Allorhodopirellula solitaria</name>
    <dbReference type="NCBI Taxonomy" id="2527987"/>
    <lineage>
        <taxon>Bacteria</taxon>
        <taxon>Pseudomonadati</taxon>
        <taxon>Planctomycetota</taxon>
        <taxon>Planctomycetia</taxon>
        <taxon>Pirellulales</taxon>
        <taxon>Pirellulaceae</taxon>
        <taxon>Allorhodopirellula</taxon>
    </lineage>
</organism>
<keyword evidence="1" id="KW-0472">Membrane</keyword>
<evidence type="ECO:0000313" key="3">
    <source>
        <dbReference type="Proteomes" id="UP000318053"/>
    </source>
</evidence>
<sequence>MPINPKQSQNRDLAATSPSRRYLAAVAAVACLLAAGIAKLTGGLEQLSGSASTSGFMIASLTRIGLVFGAIWFAWDSLRRPARWLPPGLAVLGVGAIVVVAAQPKLIIAALPLFGVVAVLTSVLRVFRRPS</sequence>
<name>A0A5C5XVC4_9BACT</name>